<sequence>MELTKSRRRVVVAALCGLAALMCLVWYVASPVRRPLKDLRVDEVASVRLTDNHGLTDVMLGNEDREHVVGLISDLTGTRLDGRLQDMSGTEPVFIVETTTRGTIEVSVVAGFSYFTVGGTPYHEAFGTPVVQRLEEVYQRYCNW</sequence>
<dbReference type="Proteomes" id="UP000697330">
    <property type="component" value="Unassembled WGS sequence"/>
</dbReference>
<keyword evidence="1" id="KW-0472">Membrane</keyword>
<reference evidence="2" key="1">
    <citation type="journal article" date="2021" name="PeerJ">
        <title>Extensive microbial diversity within the chicken gut microbiome revealed by metagenomics and culture.</title>
        <authorList>
            <person name="Gilroy R."/>
            <person name="Ravi A."/>
            <person name="Getino M."/>
            <person name="Pursley I."/>
            <person name="Horton D.L."/>
            <person name="Alikhan N.F."/>
            <person name="Baker D."/>
            <person name="Gharbi K."/>
            <person name="Hall N."/>
            <person name="Watson M."/>
            <person name="Adriaenssens E.M."/>
            <person name="Foster-Nyarko E."/>
            <person name="Jarju S."/>
            <person name="Secka A."/>
            <person name="Antonio M."/>
            <person name="Oren A."/>
            <person name="Chaudhuri R.R."/>
            <person name="La Ragione R."/>
            <person name="Hildebrand F."/>
            <person name="Pallen M.J."/>
        </authorList>
    </citation>
    <scope>NUCLEOTIDE SEQUENCE</scope>
    <source>
        <strain evidence="2">CHK124-7917</strain>
    </source>
</reference>
<dbReference type="RefSeq" id="WP_129583949.1">
    <property type="nucleotide sequence ID" value="NZ_DYWQ01000077.1"/>
</dbReference>
<gene>
    <name evidence="2" type="ORF">K8U72_04985</name>
</gene>
<feature type="transmembrane region" description="Helical" evidence="1">
    <location>
        <begin position="12"/>
        <end position="29"/>
    </location>
</feature>
<evidence type="ECO:0000313" key="3">
    <source>
        <dbReference type="Proteomes" id="UP000697330"/>
    </source>
</evidence>
<evidence type="ECO:0000256" key="1">
    <source>
        <dbReference type="SAM" id="Phobius"/>
    </source>
</evidence>
<keyword evidence="1" id="KW-1133">Transmembrane helix</keyword>
<accession>A0A921GFX5</accession>
<protein>
    <submittedName>
        <fullName evidence="2">Uncharacterized protein</fullName>
    </submittedName>
</protein>
<dbReference type="EMBL" id="DYWQ01000077">
    <property type="protein sequence ID" value="HJF45124.1"/>
    <property type="molecule type" value="Genomic_DNA"/>
</dbReference>
<reference evidence="2" key="2">
    <citation type="submission" date="2021-09" db="EMBL/GenBank/DDBJ databases">
        <authorList>
            <person name="Gilroy R."/>
        </authorList>
    </citation>
    <scope>NUCLEOTIDE SEQUENCE</scope>
    <source>
        <strain evidence="2">CHK124-7917</strain>
    </source>
</reference>
<organism evidence="2 3">
    <name type="scientific">Thermophilibacter provencensis</name>
    <dbReference type="NCBI Taxonomy" id="1852386"/>
    <lineage>
        <taxon>Bacteria</taxon>
        <taxon>Bacillati</taxon>
        <taxon>Actinomycetota</taxon>
        <taxon>Coriobacteriia</taxon>
        <taxon>Coriobacteriales</taxon>
        <taxon>Atopobiaceae</taxon>
        <taxon>Thermophilibacter</taxon>
    </lineage>
</organism>
<comment type="caution">
    <text evidence="2">The sequence shown here is derived from an EMBL/GenBank/DDBJ whole genome shotgun (WGS) entry which is preliminary data.</text>
</comment>
<keyword evidence="1" id="KW-0812">Transmembrane</keyword>
<dbReference type="AlphaFoldDB" id="A0A921GFX5"/>
<evidence type="ECO:0000313" key="2">
    <source>
        <dbReference type="EMBL" id="HJF45124.1"/>
    </source>
</evidence>
<name>A0A921GFX5_9ACTN</name>
<proteinExistence type="predicted"/>